<dbReference type="InterPro" id="IPR051788">
    <property type="entry name" value="MFS_Transporter"/>
</dbReference>
<evidence type="ECO:0000256" key="3">
    <source>
        <dbReference type="ARBA" id="ARBA00022989"/>
    </source>
</evidence>
<dbReference type="HOGENOM" id="CLU_035309_2_0_11"/>
<dbReference type="OrthoDB" id="151222at2"/>
<dbReference type="Pfam" id="PF07690">
    <property type="entry name" value="MFS_1"/>
    <property type="match status" value="2"/>
</dbReference>
<name>I0HAG8_ACTM4</name>
<feature type="transmembrane region" description="Helical" evidence="5">
    <location>
        <begin position="144"/>
        <end position="166"/>
    </location>
</feature>
<evidence type="ECO:0000256" key="2">
    <source>
        <dbReference type="ARBA" id="ARBA00022692"/>
    </source>
</evidence>
<evidence type="ECO:0000259" key="6">
    <source>
        <dbReference type="PROSITE" id="PS50850"/>
    </source>
</evidence>
<keyword evidence="4 5" id="KW-0472">Membrane</keyword>
<feature type="transmembrane region" description="Helical" evidence="5">
    <location>
        <begin position="350"/>
        <end position="374"/>
    </location>
</feature>
<protein>
    <submittedName>
        <fullName evidence="7">Putative MFS transporter</fullName>
    </submittedName>
</protein>
<feature type="transmembrane region" description="Helical" evidence="5">
    <location>
        <begin position="15"/>
        <end position="32"/>
    </location>
</feature>
<dbReference type="PROSITE" id="PS50850">
    <property type="entry name" value="MFS"/>
    <property type="match status" value="1"/>
</dbReference>
<dbReference type="PATRIC" id="fig|512565.3.peg.4773"/>
<evidence type="ECO:0000313" key="8">
    <source>
        <dbReference type="Proteomes" id="UP000007882"/>
    </source>
</evidence>
<feature type="transmembrane region" description="Helical" evidence="5">
    <location>
        <begin position="52"/>
        <end position="74"/>
    </location>
</feature>
<dbReference type="PANTHER" id="PTHR23514:SF13">
    <property type="entry name" value="INNER MEMBRANE PROTEIN YBJJ"/>
    <property type="match status" value="1"/>
</dbReference>
<feature type="transmembrane region" description="Helical" evidence="5">
    <location>
        <begin position="262"/>
        <end position="282"/>
    </location>
</feature>
<dbReference type="KEGG" id="ams:AMIS_47850"/>
<feature type="transmembrane region" description="Helical" evidence="5">
    <location>
        <begin position="319"/>
        <end position="338"/>
    </location>
</feature>
<feature type="transmembrane region" description="Helical" evidence="5">
    <location>
        <begin position="380"/>
        <end position="402"/>
    </location>
</feature>
<dbReference type="STRING" id="512565.AMIS_47850"/>
<dbReference type="Gene3D" id="1.20.1250.20">
    <property type="entry name" value="MFS general substrate transporter like domains"/>
    <property type="match status" value="2"/>
</dbReference>
<keyword evidence="3 5" id="KW-1133">Transmembrane helix</keyword>
<dbReference type="GO" id="GO:0005886">
    <property type="term" value="C:plasma membrane"/>
    <property type="evidence" value="ECO:0007669"/>
    <property type="project" value="UniProtKB-SubCell"/>
</dbReference>
<proteinExistence type="predicted"/>
<organism evidence="7 8">
    <name type="scientific">Actinoplanes missouriensis (strain ATCC 14538 / DSM 43046 / CBS 188.64 / JCM 3121 / NBRC 102363 / NCIMB 12654 / NRRL B-3342 / UNCC 431)</name>
    <dbReference type="NCBI Taxonomy" id="512565"/>
    <lineage>
        <taxon>Bacteria</taxon>
        <taxon>Bacillati</taxon>
        <taxon>Actinomycetota</taxon>
        <taxon>Actinomycetes</taxon>
        <taxon>Micromonosporales</taxon>
        <taxon>Micromonosporaceae</taxon>
        <taxon>Actinoplanes</taxon>
    </lineage>
</organism>
<feature type="transmembrane region" description="Helical" evidence="5">
    <location>
        <begin position="294"/>
        <end position="313"/>
    </location>
</feature>
<dbReference type="SUPFAM" id="SSF103473">
    <property type="entry name" value="MFS general substrate transporter"/>
    <property type="match status" value="1"/>
</dbReference>
<sequence>MSVATRTAPPREARLARMAVALVFLTNGALYANVVPRFPQLKADLGLTNAALGSAIAAMPLGALIAGLFAAAVIRRFRSARVASIGIVLLAALVLLVAFAPNVWVLAAVFFAAGALDAIVDVAQNAHGLRVQRVYGRSILNSLHGLWSVGAVLGGLMGSAAAGLALSLPLHLSISAVLFSLVAIVALKFMLPGADGAAASPSSVTPSPASSSPVVSPARAYSAHAVRMLAVLGLLAACGALVEDAGSSWGALYLRNELFTSAAVAGLAFVALQVAMTAGRLTGDRVVDRFGQRAVVRAGGAVAALGMGLALAFPSVPATLIGFALAGLGTATLVPAAMHSADELPGLPEGAGLTVTSWLLRAGFLLSAPLVGAIADLSSLRVGLLSVVAAGLITVVCSRALVGRVAHG</sequence>
<dbReference type="AlphaFoldDB" id="I0HAG8"/>
<dbReference type="InterPro" id="IPR011701">
    <property type="entry name" value="MFS"/>
</dbReference>
<dbReference type="Proteomes" id="UP000007882">
    <property type="component" value="Chromosome"/>
</dbReference>
<keyword evidence="8" id="KW-1185">Reference proteome</keyword>
<dbReference type="eggNOG" id="COG0738">
    <property type="taxonomic scope" value="Bacteria"/>
</dbReference>
<evidence type="ECO:0000256" key="1">
    <source>
        <dbReference type="ARBA" id="ARBA00004651"/>
    </source>
</evidence>
<feature type="transmembrane region" description="Helical" evidence="5">
    <location>
        <begin position="225"/>
        <end position="242"/>
    </location>
</feature>
<evidence type="ECO:0000313" key="7">
    <source>
        <dbReference type="EMBL" id="BAL90005.1"/>
    </source>
</evidence>
<feature type="transmembrane region" description="Helical" evidence="5">
    <location>
        <begin position="172"/>
        <end position="191"/>
    </location>
</feature>
<accession>I0HAG8</accession>
<evidence type="ECO:0000256" key="5">
    <source>
        <dbReference type="SAM" id="Phobius"/>
    </source>
</evidence>
<dbReference type="CDD" id="cd17393">
    <property type="entry name" value="MFS_MosC_like"/>
    <property type="match status" value="1"/>
</dbReference>
<evidence type="ECO:0000256" key="4">
    <source>
        <dbReference type="ARBA" id="ARBA00023136"/>
    </source>
</evidence>
<dbReference type="EMBL" id="AP012319">
    <property type="protein sequence ID" value="BAL90005.1"/>
    <property type="molecule type" value="Genomic_DNA"/>
</dbReference>
<comment type="subcellular location">
    <subcellularLocation>
        <location evidence="1">Cell membrane</location>
        <topology evidence="1">Multi-pass membrane protein</topology>
    </subcellularLocation>
</comment>
<dbReference type="PANTHER" id="PTHR23514">
    <property type="entry name" value="BYPASS OF STOP CODON PROTEIN 6"/>
    <property type="match status" value="1"/>
</dbReference>
<dbReference type="GO" id="GO:0022857">
    <property type="term" value="F:transmembrane transporter activity"/>
    <property type="evidence" value="ECO:0007669"/>
    <property type="project" value="InterPro"/>
</dbReference>
<dbReference type="InterPro" id="IPR036259">
    <property type="entry name" value="MFS_trans_sf"/>
</dbReference>
<gene>
    <name evidence="7" type="ordered locus">AMIS_47850</name>
</gene>
<feature type="transmembrane region" description="Helical" evidence="5">
    <location>
        <begin position="81"/>
        <end position="99"/>
    </location>
</feature>
<keyword evidence="2 5" id="KW-0812">Transmembrane</keyword>
<dbReference type="InterPro" id="IPR020846">
    <property type="entry name" value="MFS_dom"/>
</dbReference>
<dbReference type="RefSeq" id="WP_014444894.1">
    <property type="nucleotide sequence ID" value="NC_017093.1"/>
</dbReference>
<reference evidence="7 8" key="1">
    <citation type="submission" date="2012-02" db="EMBL/GenBank/DDBJ databases">
        <title>Complete genome sequence of Actinoplanes missouriensis 431 (= NBRC 102363).</title>
        <authorList>
            <person name="Ohnishi Y."/>
            <person name="Ishikawa J."/>
            <person name="Sekine M."/>
            <person name="Hosoyama A."/>
            <person name="Harada T."/>
            <person name="Narita H."/>
            <person name="Hata T."/>
            <person name="Konno Y."/>
            <person name="Tutikane K."/>
            <person name="Fujita N."/>
            <person name="Horinouchi S."/>
            <person name="Hayakawa M."/>
        </authorList>
    </citation>
    <scope>NUCLEOTIDE SEQUENCE [LARGE SCALE GENOMIC DNA]</scope>
    <source>
        <strain evidence="8">ATCC 14538 / DSM 43046 / CBS 188.64 / JCM 3121 / NBRC 102363 / NCIMB 12654 / NRRL B-3342 / UNCC 431</strain>
    </source>
</reference>
<feature type="domain" description="Major facilitator superfamily (MFS) profile" evidence="6">
    <location>
        <begin position="16"/>
        <end position="406"/>
    </location>
</feature>